<dbReference type="EMBL" id="JAPMSZ010000009">
    <property type="protein sequence ID" value="KAJ5091617.1"/>
    <property type="molecule type" value="Genomic_DNA"/>
</dbReference>
<proteinExistence type="predicted"/>
<evidence type="ECO:0000313" key="2">
    <source>
        <dbReference type="EMBL" id="KAJ5091617.1"/>
    </source>
</evidence>
<accession>A0A9W9F0Z4</accession>
<comment type="caution">
    <text evidence="2">The sequence shown here is derived from an EMBL/GenBank/DDBJ whole genome shotgun (WGS) entry which is preliminary data.</text>
</comment>
<dbReference type="GeneID" id="81396184"/>
<reference evidence="2" key="2">
    <citation type="journal article" date="2023" name="IMA Fungus">
        <title>Comparative genomic study of the Penicillium genus elucidates a diverse pangenome and 15 lateral gene transfer events.</title>
        <authorList>
            <person name="Petersen C."/>
            <person name="Sorensen T."/>
            <person name="Nielsen M.R."/>
            <person name="Sondergaard T.E."/>
            <person name="Sorensen J.L."/>
            <person name="Fitzpatrick D.A."/>
            <person name="Frisvad J.C."/>
            <person name="Nielsen K.L."/>
        </authorList>
    </citation>
    <scope>NUCLEOTIDE SEQUENCE</scope>
    <source>
        <strain evidence="2">IBT 34128</strain>
    </source>
</reference>
<dbReference type="AlphaFoldDB" id="A0A9W9F0Z4"/>
<sequence length="205" mass="21972">MHFPSLAAFSSVLLALSSTSAASPLSEPVKRGSGIGQGLFIGLQKYAGAQFQKIFGSSAPCAEYFDGEFMAGTDQDGAPLPWAHCYVEGDQNFTQQDADVAKCLTNLHYVQEDTCISVKGSMCDNGYLDGGGRIQNTQLSLLYDAQLTADQSSAMQYAIQSMVGTNIRTDKTKQDAYMPAYSVTKTLNGPAIVSMILRYIGEQGC</sequence>
<evidence type="ECO:0000256" key="1">
    <source>
        <dbReference type="SAM" id="SignalP"/>
    </source>
</evidence>
<keyword evidence="1" id="KW-0732">Signal</keyword>
<reference evidence="2" key="1">
    <citation type="submission" date="2022-11" db="EMBL/GenBank/DDBJ databases">
        <authorList>
            <person name="Petersen C."/>
        </authorList>
    </citation>
    <scope>NUCLEOTIDE SEQUENCE</scope>
    <source>
        <strain evidence="2">IBT 34128</strain>
    </source>
</reference>
<dbReference type="Proteomes" id="UP001141434">
    <property type="component" value="Unassembled WGS sequence"/>
</dbReference>
<organism evidence="2 3">
    <name type="scientific">Penicillium alfredii</name>
    <dbReference type="NCBI Taxonomy" id="1506179"/>
    <lineage>
        <taxon>Eukaryota</taxon>
        <taxon>Fungi</taxon>
        <taxon>Dikarya</taxon>
        <taxon>Ascomycota</taxon>
        <taxon>Pezizomycotina</taxon>
        <taxon>Eurotiomycetes</taxon>
        <taxon>Eurotiomycetidae</taxon>
        <taxon>Eurotiales</taxon>
        <taxon>Aspergillaceae</taxon>
        <taxon>Penicillium</taxon>
    </lineage>
</organism>
<dbReference type="OrthoDB" id="3440316at2759"/>
<feature type="chain" id="PRO_5040784519" evidence="1">
    <location>
        <begin position="23"/>
        <end position="205"/>
    </location>
</feature>
<protein>
    <submittedName>
        <fullName evidence="2">Uncharacterized protein</fullName>
    </submittedName>
</protein>
<evidence type="ECO:0000313" key="3">
    <source>
        <dbReference type="Proteomes" id="UP001141434"/>
    </source>
</evidence>
<name>A0A9W9F0Z4_9EURO</name>
<dbReference type="RefSeq" id="XP_056509815.1">
    <property type="nucleotide sequence ID" value="XM_056657015.1"/>
</dbReference>
<keyword evidence="3" id="KW-1185">Reference proteome</keyword>
<feature type="signal peptide" evidence="1">
    <location>
        <begin position="1"/>
        <end position="22"/>
    </location>
</feature>
<gene>
    <name evidence="2" type="ORF">NUU61_006487</name>
</gene>